<sequence>MADSNQVPVVVNKEKSLLKTRLLDGEKTIAEFAETPGYEASRAAAKDDSNDQLKAEKNEFSYPYKKLKDALFPAARRSRLKPYKMAGGIGMTS</sequence>
<reference evidence="1" key="1">
    <citation type="submission" date="2018-10" db="EMBL/GenBank/DDBJ databases">
        <title>Effector identification in a new, highly contiguous assembly of the strawberry crown rot pathogen Phytophthora cactorum.</title>
        <authorList>
            <person name="Armitage A.D."/>
            <person name="Nellist C.F."/>
            <person name="Bates H."/>
            <person name="Vickerstaff R.J."/>
            <person name="Harrison R.J."/>
        </authorList>
    </citation>
    <scope>NUCLEOTIDE SEQUENCE</scope>
    <source>
        <strain evidence="1">P415</strain>
    </source>
</reference>
<proteinExistence type="predicted"/>
<evidence type="ECO:0000313" key="1">
    <source>
        <dbReference type="EMBL" id="KAG2983113.1"/>
    </source>
</evidence>
<evidence type="ECO:0000313" key="2">
    <source>
        <dbReference type="Proteomes" id="UP000697107"/>
    </source>
</evidence>
<gene>
    <name evidence="1" type="ORF">PC118_g9615</name>
</gene>
<dbReference type="Proteomes" id="UP000697107">
    <property type="component" value="Unassembled WGS sequence"/>
</dbReference>
<name>A0A8T1G551_9STRA</name>
<comment type="caution">
    <text evidence="1">The sequence shown here is derived from an EMBL/GenBank/DDBJ whole genome shotgun (WGS) entry which is preliminary data.</text>
</comment>
<dbReference type="EMBL" id="RCML01000265">
    <property type="protein sequence ID" value="KAG2983113.1"/>
    <property type="molecule type" value="Genomic_DNA"/>
</dbReference>
<protein>
    <submittedName>
        <fullName evidence="1">Uncharacterized protein</fullName>
    </submittedName>
</protein>
<accession>A0A8T1G551</accession>
<dbReference type="AlphaFoldDB" id="A0A8T1G551"/>
<organism evidence="1 2">
    <name type="scientific">Phytophthora cactorum</name>
    <dbReference type="NCBI Taxonomy" id="29920"/>
    <lineage>
        <taxon>Eukaryota</taxon>
        <taxon>Sar</taxon>
        <taxon>Stramenopiles</taxon>
        <taxon>Oomycota</taxon>
        <taxon>Peronosporomycetes</taxon>
        <taxon>Peronosporales</taxon>
        <taxon>Peronosporaceae</taxon>
        <taxon>Phytophthora</taxon>
    </lineage>
</organism>